<dbReference type="Proteomes" id="UP000272622">
    <property type="component" value="Chromosome"/>
</dbReference>
<proteinExistence type="predicted"/>
<name>A0ABM7CQZ4_9PSED</name>
<dbReference type="RefSeq" id="WP_125463965.1">
    <property type="nucleotide sequence ID" value="NZ_CP034337.1"/>
</dbReference>
<evidence type="ECO:0000313" key="1">
    <source>
        <dbReference type="EMBL" id="AZL73852.1"/>
    </source>
</evidence>
<keyword evidence="2" id="KW-1185">Reference proteome</keyword>
<reference evidence="1 2" key="1">
    <citation type="submission" date="2018-12" db="EMBL/GenBank/DDBJ databases">
        <authorList>
            <person name="Li S."/>
            <person name="Yang R."/>
            <person name="Chen G."/>
            <person name="Zou L."/>
            <person name="Zhang C."/>
            <person name="Chen Y."/>
            <person name="Liu Z."/>
            <person name="Li Y."/>
            <person name="Yan Y."/>
            <person name="Huang M."/>
            <person name="Chen T."/>
        </authorList>
    </citation>
    <scope>NUCLEOTIDE SEQUENCE [LARGE SCALE GENOMIC DNA]</scope>
    <source>
        <strain evidence="1 2">2014</strain>
    </source>
</reference>
<accession>A0ABM7CQZ4</accession>
<dbReference type="EMBL" id="CP034337">
    <property type="protein sequence ID" value="AZL73852.1"/>
    <property type="molecule type" value="Genomic_DNA"/>
</dbReference>
<organism evidence="1 2">
    <name type="scientific">Pseudomonas oryziphila</name>
    <dbReference type="NCBI Taxonomy" id="2894079"/>
    <lineage>
        <taxon>Bacteria</taxon>
        <taxon>Pseudomonadati</taxon>
        <taxon>Pseudomonadota</taxon>
        <taxon>Gammaproteobacteria</taxon>
        <taxon>Pseudomonadales</taxon>
        <taxon>Pseudomonadaceae</taxon>
        <taxon>Pseudomonas</taxon>
    </lineage>
</organism>
<gene>
    <name evidence="1" type="ORF">EI693_12460</name>
</gene>
<protein>
    <submittedName>
        <fullName evidence="1">Uncharacterized protein</fullName>
    </submittedName>
</protein>
<sequence>MSNAIKALSSQALRFTVKKAALTLPVPGVLEALNNTLSPYDARNGATVRIAYDRLASDLLWVAWSIVGQGEIWRSQGQPYPGTGHVDIRVPPHVIALSLRKQIEVRYGVVRNGQEALSPALRLSVGDFLPGQLPAPSVPEADQQTGELNLGGFVGDAHVHIAAWPLITEGQRYWIIGHAVLADGTPYQIPISTGQLVTAADVISGVTTPLSRVELEKLQNNSEVKIMASVTFDGSGSSAGAINLPPSIVSIMASGQMPVLEKFNSLTIGTRWRAGETINLEHMSITVDSDSLVYLRSDAGDPSSPGILSFEQDNAKCTCRLNKPARAIAMFDNLFAGINYESTIHTTFYNDTQILKSMKSTRYSIIYYATDSNPITHFTCRSTRSHDLYAILVIY</sequence>
<evidence type="ECO:0000313" key="2">
    <source>
        <dbReference type="Proteomes" id="UP000272622"/>
    </source>
</evidence>